<reference evidence="3" key="1">
    <citation type="submission" date="2023-03" db="EMBL/GenBank/DDBJ databases">
        <title>Chitinimonas shenzhenensis gen. nov., sp. nov., a novel member of family Burkholderiaceae isolated from activated sludge collected in Shen Zhen, China.</title>
        <authorList>
            <person name="Wang X."/>
        </authorList>
    </citation>
    <scope>NUCLEOTIDE SEQUENCE</scope>
    <source>
        <strain evidence="3">DQS-5</strain>
    </source>
</reference>
<feature type="chain" id="PRO_5045644221" description="DUF3157 family protein" evidence="2">
    <location>
        <begin position="20"/>
        <end position="206"/>
    </location>
</feature>
<feature type="compositionally biased region" description="Polar residues" evidence="1">
    <location>
        <begin position="44"/>
        <end position="62"/>
    </location>
</feature>
<evidence type="ECO:0000256" key="1">
    <source>
        <dbReference type="SAM" id="MobiDB-lite"/>
    </source>
</evidence>
<name>A0ABT7DW59_9NEIS</name>
<evidence type="ECO:0000313" key="4">
    <source>
        <dbReference type="Proteomes" id="UP001172778"/>
    </source>
</evidence>
<dbReference type="Proteomes" id="UP001172778">
    <property type="component" value="Unassembled WGS sequence"/>
</dbReference>
<dbReference type="RefSeq" id="WP_284100603.1">
    <property type="nucleotide sequence ID" value="NZ_JARRAF010000008.1"/>
</dbReference>
<evidence type="ECO:0000313" key="3">
    <source>
        <dbReference type="EMBL" id="MDK2124296.1"/>
    </source>
</evidence>
<evidence type="ECO:0000256" key="2">
    <source>
        <dbReference type="SAM" id="SignalP"/>
    </source>
</evidence>
<feature type="signal peptide" evidence="2">
    <location>
        <begin position="1"/>
        <end position="19"/>
    </location>
</feature>
<protein>
    <recommendedName>
        <fullName evidence="5">DUF3157 family protein</fullName>
    </recommendedName>
</protein>
<evidence type="ECO:0008006" key="5">
    <source>
        <dbReference type="Google" id="ProtNLM"/>
    </source>
</evidence>
<keyword evidence="4" id="KW-1185">Reference proteome</keyword>
<keyword evidence="2" id="KW-0732">Signal</keyword>
<sequence>MRTSLLFGSLLLVSLTAQADETATTESGKTVILKSDGRWEYAKSSGNPATTQTSGKSYNRPATATARADLKKPGFEFFYVPDKWKPAKDEPGRLQFKHHSGDAYGLLIIERISIPLSALKKIALDNARAVAPDAKITFEEMRTVNGKKVLCLQMNGTIDSIPFSYYGYYYSNKQGVIQVLTYTSSNLLDEFKPDFEEFLAGLVPNS</sequence>
<gene>
    <name evidence="3" type="ORF">PZA18_09565</name>
</gene>
<feature type="region of interest" description="Disordered" evidence="1">
    <location>
        <begin position="43"/>
        <end position="63"/>
    </location>
</feature>
<accession>A0ABT7DW59</accession>
<proteinExistence type="predicted"/>
<organism evidence="3 4">
    <name type="scientific">Parachitinimonas caeni</name>
    <dbReference type="NCBI Taxonomy" id="3031301"/>
    <lineage>
        <taxon>Bacteria</taxon>
        <taxon>Pseudomonadati</taxon>
        <taxon>Pseudomonadota</taxon>
        <taxon>Betaproteobacteria</taxon>
        <taxon>Neisseriales</taxon>
        <taxon>Chitinibacteraceae</taxon>
        <taxon>Parachitinimonas</taxon>
    </lineage>
</organism>
<dbReference type="EMBL" id="JARRAF010000008">
    <property type="protein sequence ID" value="MDK2124296.1"/>
    <property type="molecule type" value="Genomic_DNA"/>
</dbReference>
<comment type="caution">
    <text evidence="3">The sequence shown here is derived from an EMBL/GenBank/DDBJ whole genome shotgun (WGS) entry which is preliminary data.</text>
</comment>